<dbReference type="EMBL" id="JELW01000002">
    <property type="protein sequence ID" value="EXV04604.1"/>
    <property type="molecule type" value="Genomic_DNA"/>
</dbReference>
<dbReference type="OrthoDB" id="341259at2759"/>
<reference evidence="5 6" key="1">
    <citation type="submission" date="2014-02" db="EMBL/GenBank/DDBJ databases">
        <title>The genome sequence of the entomopathogenic fungus Metarhizium robertsii ARSEF 2575.</title>
        <authorList>
            <person name="Giuliano Garisto Donzelli B."/>
            <person name="Roe B.A."/>
            <person name="Macmil S.L."/>
            <person name="Krasnoff S.B."/>
            <person name="Gibson D.M."/>
        </authorList>
    </citation>
    <scope>NUCLEOTIDE SEQUENCE [LARGE SCALE GENOMIC DNA]</scope>
    <source>
        <strain evidence="5 6">ARSEF 2575</strain>
    </source>
</reference>
<dbReference type="Gene3D" id="1.25.40.20">
    <property type="entry name" value="Ankyrin repeat-containing domain"/>
    <property type="match status" value="2"/>
</dbReference>
<evidence type="ECO:0000256" key="4">
    <source>
        <dbReference type="SAM" id="MobiDB-lite"/>
    </source>
</evidence>
<evidence type="ECO:0000256" key="2">
    <source>
        <dbReference type="ARBA" id="ARBA00023043"/>
    </source>
</evidence>
<accession>A0A0A1V347</accession>
<feature type="repeat" description="ANK" evidence="3">
    <location>
        <begin position="449"/>
        <end position="481"/>
    </location>
</feature>
<evidence type="ECO:0000313" key="5">
    <source>
        <dbReference type="EMBL" id="EXV04604.1"/>
    </source>
</evidence>
<dbReference type="Pfam" id="PF00023">
    <property type="entry name" value="Ank"/>
    <property type="match status" value="1"/>
</dbReference>
<dbReference type="PANTHER" id="PTHR24161:SF124">
    <property type="entry name" value="TRANSIENT RECEPTOR POTENTIAL CHANNEL PYREXIA"/>
    <property type="match status" value="1"/>
</dbReference>
<dbReference type="InterPro" id="IPR002110">
    <property type="entry name" value="Ankyrin_rpt"/>
</dbReference>
<evidence type="ECO:0000313" key="6">
    <source>
        <dbReference type="Proteomes" id="UP000030151"/>
    </source>
</evidence>
<organism evidence="5 6">
    <name type="scientific">Metarhizium robertsii</name>
    <dbReference type="NCBI Taxonomy" id="568076"/>
    <lineage>
        <taxon>Eukaryota</taxon>
        <taxon>Fungi</taxon>
        <taxon>Dikarya</taxon>
        <taxon>Ascomycota</taxon>
        <taxon>Pezizomycotina</taxon>
        <taxon>Sordariomycetes</taxon>
        <taxon>Hypocreomycetidae</taxon>
        <taxon>Hypocreales</taxon>
        <taxon>Clavicipitaceae</taxon>
        <taxon>Metarhizium</taxon>
    </lineage>
</organism>
<comment type="caution">
    <text evidence="5">The sequence shown here is derived from an EMBL/GenBank/DDBJ whole genome shotgun (WGS) entry which is preliminary data.</text>
</comment>
<evidence type="ECO:0000256" key="1">
    <source>
        <dbReference type="ARBA" id="ARBA00022737"/>
    </source>
</evidence>
<feature type="repeat" description="ANK" evidence="3">
    <location>
        <begin position="552"/>
        <end position="584"/>
    </location>
</feature>
<protein>
    <submittedName>
        <fullName evidence="5">Ankyrin repeat protein</fullName>
    </submittedName>
</protein>
<dbReference type="eggNOG" id="KOG4177">
    <property type="taxonomic scope" value="Eukaryota"/>
</dbReference>
<sequence length="760" mass="84515">MDPISLAANIIGILVTFSSKICSSISDLRPLCKTLPGRIPAVRNEVADLELVLLQVNNLIQDRVFLSRSKYSARKDQERLKELQDNIRTVKSSLNIMLGAENSYELDLLRIWVDIQTTFATTTQASRMQIVTNEKFVATLTGIEDRIARVEEMLQEQSRRLQMNQYTQVKSAYGTERQTKRRSAVPGIISISSPQADFDLGICVTPFENTCRRRCHCSCHILKRSSSPEFLSNLLGRLFVGYTGLPVLSPKCDNAVCQASRSSKFNVEYWFPANFWSNIIQMELSYHQTTGPSLQLRTLRGVPDNAQCVNFALNGNIDGLKFLFRHGLASPRDVSTTHGYSILRWTLYGKQYETCKFLIQAGADVDYKPLGAFDNSPRIKACHSLLEGNLSEFTVGALRGITNGSEYLDDFIVESSFTQTHRIILGLSIGDLERELISHPGEINTQDSMGRTALAWAAAQGDSHSILTLLRYGADPNIMDSQISGPLSNASAQGHTACVKLLLDAGANPDPPRPGGINKGGPLNVAARRSNDPILVKLLLDFGAEVDQFGVDGKTALCHAAQNNDASLAILLLEYGAEINKTTITGDTPLTIAITPNSHHVLRLFLERWHHYSIRPRLKGPHLLEITAKYGDLETIGILANTNHFRLKYDEKFTLSDFSKVIQERPNGADKLTLAFEELLSIFKHAPHAAEQQESLVEAGCWPCLASRSTTWETANESPQRSDDESDDQLHNTQALPEDDNRHTYIRGLRRKTLGARLDH</sequence>
<feature type="repeat" description="ANK" evidence="3">
    <location>
        <begin position="518"/>
        <end position="551"/>
    </location>
</feature>
<dbReference type="Proteomes" id="UP000030151">
    <property type="component" value="Unassembled WGS sequence"/>
</dbReference>
<dbReference type="PROSITE" id="PS50088">
    <property type="entry name" value="ANK_REPEAT"/>
    <property type="match status" value="3"/>
</dbReference>
<name>A0A0A1V347_9HYPO</name>
<keyword evidence="2 3" id="KW-0040">ANK repeat</keyword>
<dbReference type="Pfam" id="PF12796">
    <property type="entry name" value="Ank_2"/>
    <property type="match status" value="1"/>
</dbReference>
<dbReference type="InterPro" id="IPR036770">
    <property type="entry name" value="Ankyrin_rpt-contain_sf"/>
</dbReference>
<dbReference type="AlphaFoldDB" id="A0A0A1V347"/>
<dbReference type="GO" id="GO:0019706">
    <property type="term" value="F:protein-cysteine S-palmitoyltransferase activity"/>
    <property type="evidence" value="ECO:0007669"/>
    <property type="project" value="UniProtKB-EC"/>
</dbReference>
<evidence type="ECO:0000256" key="3">
    <source>
        <dbReference type="PROSITE-ProRule" id="PRU00023"/>
    </source>
</evidence>
<proteinExistence type="predicted"/>
<dbReference type="PROSITE" id="PS50297">
    <property type="entry name" value="ANK_REP_REGION"/>
    <property type="match status" value="3"/>
</dbReference>
<gene>
    <name evidence="5" type="ORF">X797_002285</name>
</gene>
<dbReference type="SMART" id="SM00248">
    <property type="entry name" value="ANK"/>
    <property type="match status" value="5"/>
</dbReference>
<dbReference type="PANTHER" id="PTHR24161">
    <property type="entry name" value="ANK_REP_REGION DOMAIN-CONTAINING PROTEIN-RELATED"/>
    <property type="match status" value="1"/>
</dbReference>
<feature type="region of interest" description="Disordered" evidence="4">
    <location>
        <begin position="712"/>
        <end position="747"/>
    </location>
</feature>
<dbReference type="SUPFAM" id="SSF48403">
    <property type="entry name" value="Ankyrin repeat"/>
    <property type="match status" value="1"/>
</dbReference>
<dbReference type="HOGENOM" id="CLU_010556_0_0_1"/>
<keyword evidence="1" id="KW-0677">Repeat</keyword>